<dbReference type="SUPFAM" id="SSF53067">
    <property type="entry name" value="Actin-like ATPase domain"/>
    <property type="match status" value="1"/>
</dbReference>
<evidence type="ECO:0000313" key="5">
    <source>
        <dbReference type="Proteomes" id="UP000003536"/>
    </source>
</evidence>
<dbReference type="PANTHER" id="PTHR43095:SF1">
    <property type="entry name" value="AUTOINDUCER-2 KINASE"/>
    <property type="match status" value="1"/>
</dbReference>
<gene>
    <name evidence="4" type="ORF">LTSEWAN_5894</name>
</gene>
<dbReference type="AlphaFoldDB" id="G5SJG8"/>
<dbReference type="InterPro" id="IPR043129">
    <property type="entry name" value="ATPase_NBD"/>
</dbReference>
<dbReference type="Proteomes" id="UP000003536">
    <property type="component" value="Unassembled WGS sequence"/>
</dbReference>
<comment type="similarity">
    <text evidence="1">Belongs to the FGGY kinase family.</text>
</comment>
<protein>
    <submittedName>
        <fullName evidence="4">Autoinducer 2 kinase LsrK</fullName>
    </submittedName>
</protein>
<comment type="caution">
    <text evidence="4">The sequence shown here is derived from an EMBL/GenBank/DDBJ whole genome shotgun (WGS) entry which is preliminary data.</text>
</comment>
<keyword evidence="3 4" id="KW-0418">Kinase</keyword>
<dbReference type="PANTHER" id="PTHR43095">
    <property type="entry name" value="SUGAR KINASE"/>
    <property type="match status" value="1"/>
</dbReference>
<dbReference type="InterPro" id="IPR050406">
    <property type="entry name" value="FGGY_Carb_Kinase"/>
</dbReference>
<organism evidence="4 5">
    <name type="scientific">Salmonella enterica subsp. enterica serovar Wandsworth str. A4-580</name>
    <dbReference type="NCBI Taxonomy" id="913086"/>
    <lineage>
        <taxon>Bacteria</taxon>
        <taxon>Pseudomonadati</taxon>
        <taxon>Pseudomonadota</taxon>
        <taxon>Gammaproteobacteria</taxon>
        <taxon>Enterobacterales</taxon>
        <taxon>Enterobacteriaceae</taxon>
        <taxon>Salmonella</taxon>
    </lineage>
</organism>
<name>G5SJG8_SALET</name>
<proteinExistence type="inferred from homology"/>
<evidence type="ECO:0000256" key="1">
    <source>
        <dbReference type="ARBA" id="ARBA00009156"/>
    </source>
</evidence>
<accession>G5SJG8</accession>
<dbReference type="GO" id="GO:0016301">
    <property type="term" value="F:kinase activity"/>
    <property type="evidence" value="ECO:0007669"/>
    <property type="project" value="UniProtKB-KW"/>
</dbReference>
<keyword evidence="2" id="KW-0808">Transferase</keyword>
<evidence type="ECO:0000313" key="4">
    <source>
        <dbReference type="EMBL" id="EHC97948.1"/>
    </source>
</evidence>
<sequence length="55" mass="5969">MALDAGTGSVRAVIFDLQGKQIAVGQAEWQHLAVPDVPGSMEFDLAKNWQLACQR</sequence>
<dbReference type="EMBL" id="AFCX01001909">
    <property type="protein sequence ID" value="EHC97948.1"/>
    <property type="molecule type" value="Genomic_DNA"/>
</dbReference>
<reference evidence="4 5" key="1">
    <citation type="journal article" date="2011" name="BMC Genomics">
        <title>Genome sequencing reveals diversification of virulence factor content and possible host adaptation in distinct subpopulations of Salmonella enterica.</title>
        <authorList>
            <person name="den Bakker H.C."/>
            <person name="Moreno Switt A.I."/>
            <person name="Govoni G."/>
            <person name="Cummings C.A."/>
            <person name="Ranieri M.L."/>
            <person name="Degoricija L."/>
            <person name="Hoelzer K."/>
            <person name="Rodriguez-Rivera L.D."/>
            <person name="Brown S."/>
            <person name="Bolchacova E."/>
            <person name="Furtado M.R."/>
            <person name="Wiedmann M."/>
        </authorList>
    </citation>
    <scope>NUCLEOTIDE SEQUENCE [LARGE SCALE GENOMIC DNA]</scope>
    <source>
        <strain evidence="4 5">A4-580</strain>
    </source>
</reference>
<dbReference type="PATRIC" id="fig|913086.3.peg.4570"/>
<evidence type="ECO:0000256" key="3">
    <source>
        <dbReference type="ARBA" id="ARBA00022777"/>
    </source>
</evidence>
<evidence type="ECO:0000256" key="2">
    <source>
        <dbReference type="ARBA" id="ARBA00022679"/>
    </source>
</evidence>
<dbReference type="Gene3D" id="3.30.420.40">
    <property type="match status" value="1"/>
</dbReference>